<dbReference type="CDD" id="cd01071">
    <property type="entry name" value="PBP2_PhnD_like"/>
    <property type="match status" value="1"/>
</dbReference>
<dbReference type="InterPro" id="IPR005770">
    <property type="entry name" value="PhnD"/>
</dbReference>
<evidence type="ECO:0000256" key="1">
    <source>
        <dbReference type="ARBA" id="ARBA00007162"/>
    </source>
</evidence>
<proteinExistence type="inferred from homology"/>
<dbReference type="Gene3D" id="3.40.190.10">
    <property type="entry name" value="Periplasmic binding protein-like II"/>
    <property type="match status" value="2"/>
</dbReference>
<dbReference type="GO" id="GO:0043190">
    <property type="term" value="C:ATP-binding cassette (ABC) transporter complex"/>
    <property type="evidence" value="ECO:0007669"/>
    <property type="project" value="InterPro"/>
</dbReference>
<dbReference type="PANTHER" id="PTHR35841">
    <property type="entry name" value="PHOSPHONATES-BINDING PERIPLASMIC PROTEIN"/>
    <property type="match status" value="1"/>
</dbReference>
<dbReference type="SUPFAM" id="SSF53850">
    <property type="entry name" value="Periplasmic binding protein-like II"/>
    <property type="match status" value="1"/>
</dbReference>
<dbReference type="OrthoDB" id="9802896at2"/>
<keyword evidence="2 3" id="KW-0732">Signal</keyword>
<dbReference type="EMBL" id="BMKB01000001">
    <property type="protein sequence ID" value="GGA38948.1"/>
    <property type="molecule type" value="Genomic_DNA"/>
</dbReference>
<organism evidence="4 5">
    <name type="scientific">Pelagibacterium lentulum</name>
    <dbReference type="NCBI Taxonomy" id="2029865"/>
    <lineage>
        <taxon>Bacteria</taxon>
        <taxon>Pseudomonadati</taxon>
        <taxon>Pseudomonadota</taxon>
        <taxon>Alphaproteobacteria</taxon>
        <taxon>Hyphomicrobiales</taxon>
        <taxon>Devosiaceae</taxon>
        <taxon>Pelagibacterium</taxon>
    </lineage>
</organism>
<feature type="chain" id="PRO_5036857317" evidence="3">
    <location>
        <begin position="26"/>
        <end position="309"/>
    </location>
</feature>
<evidence type="ECO:0000256" key="2">
    <source>
        <dbReference type="ARBA" id="ARBA00022729"/>
    </source>
</evidence>
<keyword evidence="5" id="KW-1185">Reference proteome</keyword>
<dbReference type="GO" id="GO:0055085">
    <property type="term" value="P:transmembrane transport"/>
    <property type="evidence" value="ECO:0007669"/>
    <property type="project" value="InterPro"/>
</dbReference>
<protein>
    <submittedName>
        <fullName evidence="4">Phosphonate ABC transporter substrate-binding protein</fullName>
    </submittedName>
</protein>
<dbReference type="Pfam" id="PF12974">
    <property type="entry name" value="Phosphonate-bd"/>
    <property type="match status" value="1"/>
</dbReference>
<reference evidence="4 5" key="1">
    <citation type="journal article" date="2014" name="Int. J. Syst. Evol. Microbiol.">
        <title>Complete genome sequence of Corynebacterium casei LMG S-19264T (=DSM 44701T), isolated from a smear-ripened cheese.</title>
        <authorList>
            <consortium name="US DOE Joint Genome Institute (JGI-PGF)"/>
            <person name="Walter F."/>
            <person name="Albersmeier A."/>
            <person name="Kalinowski J."/>
            <person name="Ruckert C."/>
        </authorList>
    </citation>
    <scope>NUCLEOTIDE SEQUENCE [LARGE SCALE GENOMIC DNA]</scope>
    <source>
        <strain evidence="4 5">CGMCC 1.15896</strain>
    </source>
</reference>
<dbReference type="PANTHER" id="PTHR35841:SF1">
    <property type="entry name" value="PHOSPHONATES-BINDING PERIPLASMIC PROTEIN"/>
    <property type="match status" value="1"/>
</dbReference>
<feature type="signal peptide" evidence="3">
    <location>
        <begin position="1"/>
        <end position="25"/>
    </location>
</feature>
<dbReference type="NCBIfam" id="TIGR01098">
    <property type="entry name" value="3A0109s03R"/>
    <property type="match status" value="1"/>
</dbReference>
<dbReference type="GO" id="GO:0015716">
    <property type="term" value="P:organic phosphonate transport"/>
    <property type="evidence" value="ECO:0007669"/>
    <property type="project" value="InterPro"/>
</dbReference>
<gene>
    <name evidence="4" type="primary">phoD</name>
    <name evidence="4" type="ORF">GCM10011499_05460</name>
</gene>
<name>A0A916R665_9HYPH</name>
<dbReference type="InterPro" id="IPR017797">
    <property type="entry name" value="Phosphnate-bd"/>
</dbReference>
<evidence type="ECO:0000313" key="5">
    <source>
        <dbReference type="Proteomes" id="UP000596977"/>
    </source>
</evidence>
<dbReference type="RefSeq" id="WP_127073419.1">
    <property type="nucleotide sequence ID" value="NZ_BMKB01000001.1"/>
</dbReference>
<dbReference type="NCBIfam" id="TIGR03431">
    <property type="entry name" value="PhnD"/>
    <property type="match status" value="1"/>
</dbReference>
<comment type="similarity">
    <text evidence="1">Belongs to the phosphate/phosphite/phosphonate binding protein family.</text>
</comment>
<dbReference type="Proteomes" id="UP000596977">
    <property type="component" value="Unassembled WGS sequence"/>
</dbReference>
<dbReference type="AlphaFoldDB" id="A0A916R665"/>
<sequence>MLATFTRGTLLAALALSLSSTSILAQDWQSELPAFRVGLLGGENEADRLRKNECMVEQLEEVLGIPVELYPASDYAGVMQGMLAGQLDFGVLGASAYAGIYLQDANAVEPVFTSLEADGSDGYFALMYARSDSGIESLEDMEGHSLAFADPNSASGYLIPKAELEMAGIDIESYFSSTGFGGGHEQATVAVLNGQYDAGVTWSSGVGDPAKGYSRGNLTSMVQKGLLDMADLNIIWKSNLIPNGPWVIRQAVPQEVKDIVADWMENLPETDRECYIEISQGDGQGFKRVGHEFYENIVAMRRAELEGSR</sequence>
<evidence type="ECO:0000256" key="3">
    <source>
        <dbReference type="SAM" id="SignalP"/>
    </source>
</evidence>
<comment type="caution">
    <text evidence="4">The sequence shown here is derived from an EMBL/GenBank/DDBJ whole genome shotgun (WGS) entry which is preliminary data.</text>
</comment>
<accession>A0A916R665</accession>
<evidence type="ECO:0000313" key="4">
    <source>
        <dbReference type="EMBL" id="GGA38948.1"/>
    </source>
</evidence>